<protein>
    <submittedName>
        <fullName evidence="7">Putative GTP-binding protein YjiA</fullName>
    </submittedName>
</protein>
<dbReference type="InterPro" id="IPR051316">
    <property type="entry name" value="Zinc-reg_GTPase_activator"/>
</dbReference>
<dbReference type="Proteomes" id="UP000266178">
    <property type="component" value="Unassembled WGS sequence"/>
</dbReference>
<dbReference type="SMART" id="SM00833">
    <property type="entry name" value="CobW_C"/>
    <property type="match status" value="1"/>
</dbReference>
<evidence type="ECO:0000256" key="2">
    <source>
        <dbReference type="ARBA" id="ARBA00022801"/>
    </source>
</evidence>
<gene>
    <name evidence="7" type="primary">yjiA</name>
    <name evidence="7" type="ORF">Mgrana_01906</name>
</gene>
<dbReference type="GO" id="GO:0000166">
    <property type="term" value="F:nucleotide binding"/>
    <property type="evidence" value="ECO:0007669"/>
    <property type="project" value="UniProtKB-KW"/>
</dbReference>
<evidence type="ECO:0000256" key="3">
    <source>
        <dbReference type="ARBA" id="ARBA00023186"/>
    </source>
</evidence>
<dbReference type="PANTHER" id="PTHR13748">
    <property type="entry name" value="COBW-RELATED"/>
    <property type="match status" value="1"/>
</dbReference>
<dbReference type="InterPro" id="IPR003495">
    <property type="entry name" value="CobW/HypB/UreG_nucleotide-bd"/>
</dbReference>
<dbReference type="Pfam" id="PF02492">
    <property type="entry name" value="cobW"/>
    <property type="match status" value="1"/>
</dbReference>
<dbReference type="RefSeq" id="WP_240631311.1">
    <property type="nucleotide sequence ID" value="NZ_BJXM01000001.1"/>
</dbReference>
<keyword evidence="1" id="KW-0547">Nucleotide-binding</keyword>
<evidence type="ECO:0000256" key="1">
    <source>
        <dbReference type="ARBA" id="ARBA00022741"/>
    </source>
</evidence>
<evidence type="ECO:0000313" key="7">
    <source>
        <dbReference type="EMBL" id="RIH92237.1"/>
    </source>
</evidence>
<keyword evidence="2" id="KW-0378">Hydrolase</keyword>
<comment type="catalytic activity">
    <reaction evidence="5">
        <text>GTP + H2O = GDP + phosphate + H(+)</text>
        <dbReference type="Rhea" id="RHEA:19669"/>
        <dbReference type="ChEBI" id="CHEBI:15377"/>
        <dbReference type="ChEBI" id="CHEBI:15378"/>
        <dbReference type="ChEBI" id="CHEBI:37565"/>
        <dbReference type="ChEBI" id="CHEBI:43474"/>
        <dbReference type="ChEBI" id="CHEBI:58189"/>
    </reaction>
    <physiologicalReaction direction="left-to-right" evidence="5">
        <dbReference type="Rhea" id="RHEA:19670"/>
    </physiologicalReaction>
</comment>
<keyword evidence="8" id="KW-1185">Reference proteome</keyword>
<name>A0A399F650_9DEIN</name>
<evidence type="ECO:0000256" key="5">
    <source>
        <dbReference type="ARBA" id="ARBA00049117"/>
    </source>
</evidence>
<dbReference type="SUPFAM" id="SSF52540">
    <property type="entry name" value="P-loop containing nucleoside triphosphate hydrolases"/>
    <property type="match status" value="1"/>
</dbReference>
<evidence type="ECO:0000256" key="4">
    <source>
        <dbReference type="ARBA" id="ARBA00034320"/>
    </source>
</evidence>
<dbReference type="InterPro" id="IPR011629">
    <property type="entry name" value="CobW-like_C"/>
</dbReference>
<dbReference type="GO" id="GO:0005737">
    <property type="term" value="C:cytoplasm"/>
    <property type="evidence" value="ECO:0007669"/>
    <property type="project" value="TreeGrafter"/>
</dbReference>
<dbReference type="InterPro" id="IPR036627">
    <property type="entry name" value="CobW-likC_sf"/>
</dbReference>
<organism evidence="7 8">
    <name type="scientific">Meiothermus granaticius NBRC 107808</name>
    <dbReference type="NCBI Taxonomy" id="1227551"/>
    <lineage>
        <taxon>Bacteria</taxon>
        <taxon>Thermotogati</taxon>
        <taxon>Deinococcota</taxon>
        <taxon>Deinococci</taxon>
        <taxon>Thermales</taxon>
        <taxon>Thermaceae</taxon>
        <taxon>Meiothermus</taxon>
    </lineage>
</organism>
<keyword evidence="3" id="KW-0143">Chaperone</keyword>
<dbReference type="GO" id="GO:0016787">
    <property type="term" value="F:hydrolase activity"/>
    <property type="evidence" value="ECO:0007669"/>
    <property type="project" value="UniProtKB-KW"/>
</dbReference>
<evidence type="ECO:0000313" key="8">
    <source>
        <dbReference type="Proteomes" id="UP000266178"/>
    </source>
</evidence>
<dbReference type="AlphaFoldDB" id="A0A399F650"/>
<feature type="domain" description="CobW C-terminal" evidence="6">
    <location>
        <begin position="230"/>
        <end position="321"/>
    </location>
</feature>
<comment type="caution">
    <text evidence="7">The sequence shown here is derived from an EMBL/GenBank/DDBJ whole genome shotgun (WGS) entry which is preliminary data.</text>
</comment>
<comment type="similarity">
    <text evidence="4">Belongs to the SIMIBI class G3E GTPase family. ZNG1 subfamily.</text>
</comment>
<dbReference type="Gene3D" id="3.30.1220.10">
    <property type="entry name" value="CobW-like, C-terminal domain"/>
    <property type="match status" value="1"/>
</dbReference>
<dbReference type="EMBL" id="QWLB01000023">
    <property type="protein sequence ID" value="RIH92237.1"/>
    <property type="molecule type" value="Genomic_DNA"/>
</dbReference>
<reference evidence="7 8" key="1">
    <citation type="submission" date="2018-08" db="EMBL/GenBank/DDBJ databases">
        <title>Meiothermus granaticius genome AF-68 sequencing project.</title>
        <authorList>
            <person name="Da Costa M.S."/>
            <person name="Albuquerque L."/>
            <person name="Raposo P."/>
            <person name="Froufe H.J.C."/>
            <person name="Barroso C.S."/>
            <person name="Egas C."/>
        </authorList>
    </citation>
    <scope>NUCLEOTIDE SEQUENCE [LARGE SCALE GENOMIC DNA]</scope>
    <source>
        <strain evidence="7 8">AF-68</strain>
    </source>
</reference>
<evidence type="ECO:0000259" key="6">
    <source>
        <dbReference type="SMART" id="SM00833"/>
    </source>
</evidence>
<dbReference type="InterPro" id="IPR027417">
    <property type="entry name" value="P-loop_NTPase"/>
</dbReference>
<dbReference type="Gene3D" id="3.40.50.300">
    <property type="entry name" value="P-loop containing nucleotide triphosphate hydrolases"/>
    <property type="match status" value="1"/>
</dbReference>
<dbReference type="Pfam" id="PF07683">
    <property type="entry name" value="CobW_C"/>
    <property type="match status" value="1"/>
</dbReference>
<sequence length="323" mass="35569">MLPALAVGYRGAMRFQKRIPVSVIGGFLGAGKTTLVNHLVSTAPYRFGIIVNEFGETGIDGSLIENVDTDGIAELSNGCLCCVGRDDLVSAMFKITSRKDPPDYLLIELSGLADPVPVAQTVMDPFARTKFELDGIIGVADARNLEQTLRDGPEGAVQLAYANTIVLNKTDLATPEQIDQAEQLLQQINPLAEVRRADHSKADPQALLGLKAFGLEWKPQGYQHLHAPNLQTFTLTAERPLERHKVNEFIDSHLISRPNAVFRAKGFLQVRGFKQQILFQSVREIFSLEQANQPAQAPSKLVVIGRGLNPLEYEEAFRATQQR</sequence>
<accession>A0A399F650</accession>
<dbReference type="SUPFAM" id="SSF90002">
    <property type="entry name" value="Hypothetical protein YjiA, C-terminal domain"/>
    <property type="match status" value="1"/>
</dbReference>
<dbReference type="PANTHER" id="PTHR13748:SF62">
    <property type="entry name" value="COBW DOMAIN-CONTAINING PROTEIN"/>
    <property type="match status" value="1"/>
</dbReference>
<dbReference type="CDD" id="cd03112">
    <property type="entry name" value="CobW-like"/>
    <property type="match status" value="1"/>
</dbReference>
<proteinExistence type="inferred from homology"/>